<dbReference type="GO" id="GO:0015662">
    <property type="term" value="F:P-type ion transporter activity"/>
    <property type="evidence" value="ECO:0007669"/>
    <property type="project" value="TreeGrafter"/>
</dbReference>
<dbReference type="AlphaFoldDB" id="A0A0K0FI81"/>
<comment type="subcellular location">
    <subcellularLocation>
        <location evidence="1">Membrane</location>
        <topology evidence="1">Multi-pass membrane protein</topology>
    </subcellularLocation>
</comment>
<evidence type="ECO:0000256" key="5">
    <source>
        <dbReference type="ARBA" id="ARBA00022842"/>
    </source>
</evidence>
<keyword evidence="2" id="KW-0479">Metal-binding</keyword>
<reference evidence="7" key="1">
    <citation type="submission" date="2014-07" db="EMBL/GenBank/DDBJ databases">
        <authorList>
            <person name="Martin A.A"/>
            <person name="De Silva N."/>
        </authorList>
    </citation>
    <scope>NUCLEOTIDE SEQUENCE</scope>
</reference>
<protein>
    <submittedName>
        <fullName evidence="8">Probable cation-transporting ATPase (inferred by orthology to a C. elegans protein)</fullName>
    </submittedName>
</protein>
<dbReference type="GO" id="GO:0005789">
    <property type="term" value="C:endoplasmic reticulum membrane"/>
    <property type="evidence" value="ECO:0007669"/>
    <property type="project" value="TreeGrafter"/>
</dbReference>
<dbReference type="GO" id="GO:0046872">
    <property type="term" value="F:metal ion binding"/>
    <property type="evidence" value="ECO:0007669"/>
    <property type="project" value="UniProtKB-KW"/>
</dbReference>
<evidence type="ECO:0000313" key="8">
    <source>
        <dbReference type="WBParaSite" id="SVE_0860000.1"/>
    </source>
</evidence>
<keyword evidence="4" id="KW-0067">ATP-binding</keyword>
<dbReference type="GO" id="GO:0006874">
    <property type="term" value="P:intracellular calcium ion homeostasis"/>
    <property type="evidence" value="ECO:0007669"/>
    <property type="project" value="TreeGrafter"/>
</dbReference>
<dbReference type="Gene3D" id="3.40.50.1000">
    <property type="entry name" value="HAD superfamily/HAD-like"/>
    <property type="match status" value="1"/>
</dbReference>
<keyword evidence="6" id="KW-1278">Translocase</keyword>
<organism evidence="7 8">
    <name type="scientific">Strongyloides venezuelensis</name>
    <name type="common">Threadworm</name>
    <dbReference type="NCBI Taxonomy" id="75913"/>
    <lineage>
        <taxon>Eukaryota</taxon>
        <taxon>Metazoa</taxon>
        <taxon>Ecdysozoa</taxon>
        <taxon>Nematoda</taxon>
        <taxon>Chromadorea</taxon>
        <taxon>Rhabditida</taxon>
        <taxon>Tylenchina</taxon>
        <taxon>Panagrolaimomorpha</taxon>
        <taxon>Strongyloidoidea</taxon>
        <taxon>Strongyloididae</taxon>
        <taxon>Strongyloides</taxon>
    </lineage>
</organism>
<evidence type="ECO:0000313" key="7">
    <source>
        <dbReference type="Proteomes" id="UP000035680"/>
    </source>
</evidence>
<dbReference type="PANTHER" id="PTHR45630">
    <property type="entry name" value="CATION-TRANSPORTING ATPASE-RELATED"/>
    <property type="match status" value="1"/>
</dbReference>
<name>A0A0K0FI81_STRVS</name>
<accession>A0A0K0FI81</accession>
<keyword evidence="5" id="KW-0460">Magnesium</keyword>
<dbReference type="InterPro" id="IPR006544">
    <property type="entry name" value="P-type_TPase_V"/>
</dbReference>
<dbReference type="Proteomes" id="UP000035680">
    <property type="component" value="Unassembled WGS sequence"/>
</dbReference>
<evidence type="ECO:0000256" key="3">
    <source>
        <dbReference type="ARBA" id="ARBA00022741"/>
    </source>
</evidence>
<evidence type="ECO:0000256" key="4">
    <source>
        <dbReference type="ARBA" id="ARBA00022840"/>
    </source>
</evidence>
<dbReference type="GO" id="GO:0005524">
    <property type="term" value="F:ATP binding"/>
    <property type="evidence" value="ECO:0007669"/>
    <property type="project" value="UniProtKB-KW"/>
</dbReference>
<dbReference type="GO" id="GO:0019829">
    <property type="term" value="F:ATPase-coupled monoatomic cation transmembrane transporter activity"/>
    <property type="evidence" value="ECO:0007669"/>
    <property type="project" value="TreeGrafter"/>
</dbReference>
<dbReference type="STRING" id="75913.A0A0K0FI81"/>
<evidence type="ECO:0000256" key="6">
    <source>
        <dbReference type="ARBA" id="ARBA00022967"/>
    </source>
</evidence>
<keyword evidence="7" id="KW-1185">Reference proteome</keyword>
<sequence length="92" mass="10427">MELTFSGFLIISCPLKKDMKARKNLKNIKIYARMASKQKKQVINVIKNQGYVTLMCDDETNDVDALKHSHVGVALLSHSFDVTKAKMEKSQL</sequence>
<evidence type="ECO:0000256" key="1">
    <source>
        <dbReference type="ARBA" id="ARBA00004141"/>
    </source>
</evidence>
<evidence type="ECO:0000256" key="2">
    <source>
        <dbReference type="ARBA" id="ARBA00022723"/>
    </source>
</evidence>
<dbReference type="InterPro" id="IPR036412">
    <property type="entry name" value="HAD-like_sf"/>
</dbReference>
<proteinExistence type="predicted"/>
<dbReference type="InterPro" id="IPR023214">
    <property type="entry name" value="HAD_sf"/>
</dbReference>
<dbReference type="WBParaSite" id="SVE_0860000.1">
    <property type="protein sequence ID" value="SVE_0860000.1"/>
    <property type="gene ID" value="SVE_0860000"/>
</dbReference>
<dbReference type="PANTHER" id="PTHR45630:SF7">
    <property type="entry name" value="ENDOPLASMIC RETICULUM TRANSMEMBRANE HELIX TRANSLOCASE"/>
    <property type="match status" value="1"/>
</dbReference>
<keyword evidence="3" id="KW-0547">Nucleotide-binding</keyword>
<dbReference type="SUPFAM" id="SSF56784">
    <property type="entry name" value="HAD-like"/>
    <property type="match status" value="1"/>
</dbReference>
<reference evidence="8" key="2">
    <citation type="submission" date="2015-08" db="UniProtKB">
        <authorList>
            <consortium name="WormBaseParasite"/>
        </authorList>
    </citation>
    <scope>IDENTIFICATION</scope>
</reference>